<dbReference type="PRINTS" id="PR00081">
    <property type="entry name" value="GDHRDH"/>
</dbReference>
<dbReference type="Proteomes" id="UP000799428">
    <property type="component" value="Unassembled WGS sequence"/>
</dbReference>
<proteinExistence type="inferred from homology"/>
<dbReference type="PRINTS" id="PR00080">
    <property type="entry name" value="SDRFAMILY"/>
</dbReference>
<dbReference type="EMBL" id="MU005771">
    <property type="protein sequence ID" value="KAF2708915.1"/>
    <property type="molecule type" value="Genomic_DNA"/>
</dbReference>
<dbReference type="GO" id="GO:0005811">
    <property type="term" value="C:lipid droplet"/>
    <property type="evidence" value="ECO:0007669"/>
    <property type="project" value="TreeGrafter"/>
</dbReference>
<evidence type="ECO:0000256" key="1">
    <source>
        <dbReference type="ARBA" id="ARBA00006484"/>
    </source>
</evidence>
<evidence type="ECO:0000313" key="5">
    <source>
        <dbReference type="Proteomes" id="UP000799428"/>
    </source>
</evidence>
<dbReference type="PANTHER" id="PTHR44169:SF6">
    <property type="entry name" value="NADPH-DEPENDENT 1-ACYLDIHYDROXYACETONE PHOSPHATE REDUCTASE"/>
    <property type="match status" value="1"/>
</dbReference>
<dbReference type="GO" id="GO:0004806">
    <property type="term" value="F:triacylglycerol lipase activity"/>
    <property type="evidence" value="ECO:0007669"/>
    <property type="project" value="TreeGrafter"/>
</dbReference>
<evidence type="ECO:0000256" key="3">
    <source>
        <dbReference type="RuleBase" id="RU000363"/>
    </source>
</evidence>
<dbReference type="Pfam" id="PF00106">
    <property type="entry name" value="adh_short"/>
    <property type="match status" value="1"/>
</dbReference>
<keyword evidence="2" id="KW-0560">Oxidoreductase</keyword>
<dbReference type="PANTHER" id="PTHR44169">
    <property type="entry name" value="NADPH-DEPENDENT 1-ACYLDIHYDROXYACETONE PHOSPHATE REDUCTASE"/>
    <property type="match status" value="1"/>
</dbReference>
<dbReference type="SUPFAM" id="SSF51735">
    <property type="entry name" value="NAD(P)-binding Rossmann-fold domains"/>
    <property type="match status" value="1"/>
</dbReference>
<evidence type="ECO:0000256" key="2">
    <source>
        <dbReference type="ARBA" id="ARBA00023002"/>
    </source>
</evidence>
<gene>
    <name evidence="4" type="ORF">K504DRAFT_482386</name>
</gene>
<dbReference type="OrthoDB" id="2102561at2759"/>
<protein>
    <submittedName>
        <fullName evidence="4">Short-chain dehydrogenase/reductase</fullName>
    </submittedName>
</protein>
<evidence type="ECO:0000313" key="4">
    <source>
        <dbReference type="EMBL" id="KAF2708915.1"/>
    </source>
</evidence>
<comment type="similarity">
    <text evidence="1 3">Belongs to the short-chain dehydrogenases/reductases (SDR) family.</text>
</comment>
<organism evidence="4 5">
    <name type="scientific">Pleomassaria siparia CBS 279.74</name>
    <dbReference type="NCBI Taxonomy" id="1314801"/>
    <lineage>
        <taxon>Eukaryota</taxon>
        <taxon>Fungi</taxon>
        <taxon>Dikarya</taxon>
        <taxon>Ascomycota</taxon>
        <taxon>Pezizomycotina</taxon>
        <taxon>Dothideomycetes</taxon>
        <taxon>Pleosporomycetidae</taxon>
        <taxon>Pleosporales</taxon>
        <taxon>Pleomassariaceae</taxon>
        <taxon>Pleomassaria</taxon>
    </lineage>
</organism>
<dbReference type="GO" id="GO:0005783">
    <property type="term" value="C:endoplasmic reticulum"/>
    <property type="evidence" value="ECO:0007669"/>
    <property type="project" value="TreeGrafter"/>
</dbReference>
<dbReference type="Gene3D" id="3.40.50.720">
    <property type="entry name" value="NAD(P)-binding Rossmann-like Domain"/>
    <property type="match status" value="1"/>
</dbReference>
<keyword evidence="5" id="KW-1185">Reference proteome</keyword>
<dbReference type="GO" id="GO:0019433">
    <property type="term" value="P:triglyceride catabolic process"/>
    <property type="evidence" value="ECO:0007669"/>
    <property type="project" value="TreeGrafter"/>
</dbReference>
<dbReference type="InterPro" id="IPR036291">
    <property type="entry name" value="NAD(P)-bd_dom_sf"/>
</dbReference>
<dbReference type="GO" id="GO:0000140">
    <property type="term" value="F:acylglycerone-phosphate reductase (NADP+) activity"/>
    <property type="evidence" value="ECO:0007669"/>
    <property type="project" value="TreeGrafter"/>
</dbReference>
<sequence>MAPPRKSVLITGCSANGIGAGLAEVFHEKGYHVFATARTPSKVPPTLSSSANVTVLRLDVVSPESIAAAVESVSKETDGRLDVLINNSGGTLVLPALDIPIEEGKKIFDLNFWAPLAMLQAFAPLLIKSRGCVVNNTSANAVCPMPLMSVYNGSKAALATSSETWRRELEPLGVRTITLMTCGVKTKFVDNYHVSFRVPETSQYFKIRDFIESLPSGRLQEGAISPKQFGVKVVQVVEKGTVGTVWAGTNAFWARVEVWLSPQLVLMIHDMQGRERMV</sequence>
<reference evidence="4" key="1">
    <citation type="journal article" date="2020" name="Stud. Mycol.">
        <title>101 Dothideomycetes genomes: a test case for predicting lifestyles and emergence of pathogens.</title>
        <authorList>
            <person name="Haridas S."/>
            <person name="Albert R."/>
            <person name="Binder M."/>
            <person name="Bloem J."/>
            <person name="Labutti K."/>
            <person name="Salamov A."/>
            <person name="Andreopoulos B."/>
            <person name="Baker S."/>
            <person name="Barry K."/>
            <person name="Bills G."/>
            <person name="Bluhm B."/>
            <person name="Cannon C."/>
            <person name="Castanera R."/>
            <person name="Culley D."/>
            <person name="Daum C."/>
            <person name="Ezra D."/>
            <person name="Gonzalez J."/>
            <person name="Henrissat B."/>
            <person name="Kuo A."/>
            <person name="Liang C."/>
            <person name="Lipzen A."/>
            <person name="Lutzoni F."/>
            <person name="Magnuson J."/>
            <person name="Mondo S."/>
            <person name="Nolan M."/>
            <person name="Ohm R."/>
            <person name="Pangilinan J."/>
            <person name="Park H.-J."/>
            <person name="Ramirez L."/>
            <person name="Alfaro M."/>
            <person name="Sun H."/>
            <person name="Tritt A."/>
            <person name="Yoshinaga Y."/>
            <person name="Zwiers L.-H."/>
            <person name="Turgeon B."/>
            <person name="Goodwin S."/>
            <person name="Spatafora J."/>
            <person name="Crous P."/>
            <person name="Grigoriev I."/>
        </authorList>
    </citation>
    <scope>NUCLEOTIDE SEQUENCE</scope>
    <source>
        <strain evidence="4">CBS 279.74</strain>
    </source>
</reference>
<name>A0A6G1K8Q1_9PLEO</name>
<dbReference type="AlphaFoldDB" id="A0A6G1K8Q1"/>
<accession>A0A6G1K8Q1</accession>
<dbReference type="GO" id="GO:0006654">
    <property type="term" value="P:phosphatidic acid biosynthetic process"/>
    <property type="evidence" value="ECO:0007669"/>
    <property type="project" value="TreeGrafter"/>
</dbReference>
<dbReference type="InterPro" id="IPR002347">
    <property type="entry name" value="SDR_fam"/>
</dbReference>